<keyword evidence="3" id="KW-1185">Reference proteome</keyword>
<sequence length="393" mass="45411">MKTNILKATLGLLVVFSLQINAQNDPELNNKTVEKGYTKSIGEIRKSYTQLDERLYHKPYDNPAFKEFYLLDANSEQALISQEIYTHQQLNNRGLRESIQSKLFEVNLPNKGGKRYSFQDDNVIHAYFAVFNADPEGIKPYSFYVSGKTLLEAHRYGDITFEAKYEDNEHTKVVTDSGILQLLYSHRARVADMGLEVVRLDQMVYDKTPFNTIGAAFFGMLNNIEKFEKAGKYDSCKMSFRIATTMKEHFEKHPKKVQDDSYLFVLNKYEQIKQRVKGWDAHTAKGIDMPKTYNMTPATTQKALADAKKQFEGAFKVDKLVFLEKDWKTFKSPNYPYEITHRSLLVGLLTNEGGVTYLRQYNLQQPGDGKKWQNKYQFTAPFDGTHNPRKISK</sequence>
<proteinExistence type="predicted"/>
<feature type="signal peptide" evidence="1">
    <location>
        <begin position="1"/>
        <end position="22"/>
    </location>
</feature>
<accession>A0A0B7I851</accession>
<name>A0A0B7I851_9FLAO</name>
<gene>
    <name evidence="2" type="ORF">CCAND38_310032</name>
</gene>
<protein>
    <submittedName>
        <fullName evidence="2">Uncharacterized protein</fullName>
    </submittedName>
</protein>
<evidence type="ECO:0000313" key="3">
    <source>
        <dbReference type="Proteomes" id="UP000045051"/>
    </source>
</evidence>
<dbReference type="AlphaFoldDB" id="A0A0B7I851"/>
<keyword evidence="1" id="KW-0732">Signal</keyword>
<evidence type="ECO:0000256" key="1">
    <source>
        <dbReference type="SAM" id="SignalP"/>
    </source>
</evidence>
<reference evidence="2 3" key="1">
    <citation type="submission" date="2015-01" db="EMBL/GenBank/DDBJ databases">
        <authorList>
            <person name="Xiang T."/>
            <person name="Song Y."/>
            <person name="Huang L."/>
            <person name="Wang B."/>
            <person name="Wu P."/>
        </authorList>
    </citation>
    <scope>NUCLEOTIDE SEQUENCE [LARGE SCALE GENOMIC DNA]</scope>
    <source>
        <strain evidence="2 3">CcD38</strain>
    </source>
</reference>
<dbReference type="EMBL" id="CDOI01000142">
    <property type="protein sequence ID" value="CEN46098.1"/>
    <property type="molecule type" value="Genomic_DNA"/>
</dbReference>
<dbReference type="Proteomes" id="UP000045051">
    <property type="component" value="Unassembled WGS sequence"/>
</dbReference>
<dbReference type="RefSeq" id="WP_042344222.1">
    <property type="nucleotide sequence ID" value="NZ_CDOI01000142.1"/>
</dbReference>
<feature type="chain" id="PRO_5002116531" evidence="1">
    <location>
        <begin position="23"/>
        <end position="393"/>
    </location>
</feature>
<organism evidence="2 3">
    <name type="scientific">Capnocytophaga canis</name>
    <dbReference type="NCBI Taxonomy" id="1848903"/>
    <lineage>
        <taxon>Bacteria</taxon>
        <taxon>Pseudomonadati</taxon>
        <taxon>Bacteroidota</taxon>
        <taxon>Flavobacteriia</taxon>
        <taxon>Flavobacteriales</taxon>
        <taxon>Flavobacteriaceae</taxon>
        <taxon>Capnocytophaga</taxon>
    </lineage>
</organism>
<evidence type="ECO:0000313" key="2">
    <source>
        <dbReference type="EMBL" id="CEN46098.1"/>
    </source>
</evidence>